<accession>A0AAW2XTG8</accession>
<comment type="caution">
    <text evidence="3">The sequence shown here is derived from an EMBL/GenBank/DDBJ whole genome shotgun (WGS) entry which is preliminary data.</text>
</comment>
<evidence type="ECO:0000256" key="1">
    <source>
        <dbReference type="SAM" id="MobiDB-lite"/>
    </source>
</evidence>
<feature type="compositionally biased region" description="Basic and acidic residues" evidence="1">
    <location>
        <begin position="346"/>
        <end position="355"/>
    </location>
</feature>
<feature type="domain" description="DUF7028" evidence="2">
    <location>
        <begin position="349"/>
        <end position="417"/>
    </location>
</feature>
<dbReference type="InterPro" id="IPR054292">
    <property type="entry name" value="DUF7028"/>
</dbReference>
<feature type="compositionally biased region" description="Basic and acidic residues" evidence="1">
    <location>
        <begin position="44"/>
        <end position="53"/>
    </location>
</feature>
<reference evidence="3" key="1">
    <citation type="submission" date="2020-06" db="EMBL/GenBank/DDBJ databases">
        <authorList>
            <person name="Li T."/>
            <person name="Hu X."/>
            <person name="Zhang T."/>
            <person name="Song X."/>
            <person name="Zhang H."/>
            <person name="Dai N."/>
            <person name="Sheng W."/>
            <person name="Hou X."/>
            <person name="Wei L."/>
        </authorList>
    </citation>
    <scope>NUCLEOTIDE SEQUENCE</scope>
    <source>
        <strain evidence="3">KEN1</strain>
        <tissue evidence="3">Leaf</tissue>
    </source>
</reference>
<dbReference type="EMBL" id="JACGWN010000003">
    <property type="protein sequence ID" value="KAL0457209.1"/>
    <property type="molecule type" value="Genomic_DNA"/>
</dbReference>
<dbReference type="AlphaFoldDB" id="A0AAW2XTG8"/>
<reference evidence="3" key="2">
    <citation type="journal article" date="2024" name="Plant">
        <title>Genomic evolution and insights into agronomic trait innovations of Sesamum species.</title>
        <authorList>
            <person name="Miao H."/>
            <person name="Wang L."/>
            <person name="Qu L."/>
            <person name="Liu H."/>
            <person name="Sun Y."/>
            <person name="Le M."/>
            <person name="Wang Q."/>
            <person name="Wei S."/>
            <person name="Zheng Y."/>
            <person name="Lin W."/>
            <person name="Duan Y."/>
            <person name="Cao H."/>
            <person name="Xiong S."/>
            <person name="Wang X."/>
            <person name="Wei L."/>
            <person name="Li C."/>
            <person name="Ma Q."/>
            <person name="Ju M."/>
            <person name="Zhao R."/>
            <person name="Li G."/>
            <person name="Mu C."/>
            <person name="Tian Q."/>
            <person name="Mei H."/>
            <person name="Zhang T."/>
            <person name="Gao T."/>
            <person name="Zhang H."/>
        </authorList>
    </citation>
    <scope>NUCLEOTIDE SEQUENCE</scope>
    <source>
        <strain evidence="3">KEN1</strain>
    </source>
</reference>
<dbReference type="Pfam" id="PF22970">
    <property type="entry name" value="DUF7028"/>
    <property type="match status" value="1"/>
</dbReference>
<sequence>MEGSVRSGGWVLKKKTSSGCLIIKNKVQNRNSGGGSGGLSINSNEKKRPRLLDSDSGSSDEDESLEFMRRKVNDKRLHNDSMGYKRSELENMEYDRNNVGVDIHGERKRSRVDLFEFDEYDEFDGKRMRNEYVEDTFKMFERSGGGKSKEFGVGSSHRNLLVDKRNQDSYFNDSNSGRSKGVEYTDLRDKGPKLEEDEAHMPISLLRLKYQEAGNEPIRLQGKNGVLKVMVNKKKKIDLHPHLKKYDPTGVEDRAGSRSENVVKKDLSTTLPVHPTSKPPEKRGIKARESETNGMNTDIKARESGVDGTDTALKLAPPGPQACSSKKGVKKEEERTPPSENVTPVKVKEGKEGKAKRGGSTEKQMLREKIRGMLTDAGWTIDYRPRRNRDYLDAVYINPSGTAYWSIIKAYDALKKQLEEDNTKSKSSWFSLICPSI</sequence>
<protein>
    <recommendedName>
        <fullName evidence="2">DUF7028 domain-containing protein</fullName>
    </recommendedName>
</protein>
<evidence type="ECO:0000259" key="2">
    <source>
        <dbReference type="Pfam" id="PF22970"/>
    </source>
</evidence>
<feature type="region of interest" description="Disordered" evidence="1">
    <location>
        <begin position="267"/>
        <end position="362"/>
    </location>
</feature>
<feature type="compositionally biased region" description="Basic and acidic residues" evidence="1">
    <location>
        <begin position="279"/>
        <end position="291"/>
    </location>
</feature>
<organism evidence="3">
    <name type="scientific">Sesamum latifolium</name>
    <dbReference type="NCBI Taxonomy" id="2727402"/>
    <lineage>
        <taxon>Eukaryota</taxon>
        <taxon>Viridiplantae</taxon>
        <taxon>Streptophyta</taxon>
        <taxon>Embryophyta</taxon>
        <taxon>Tracheophyta</taxon>
        <taxon>Spermatophyta</taxon>
        <taxon>Magnoliopsida</taxon>
        <taxon>eudicotyledons</taxon>
        <taxon>Gunneridae</taxon>
        <taxon>Pentapetalae</taxon>
        <taxon>asterids</taxon>
        <taxon>lamiids</taxon>
        <taxon>Lamiales</taxon>
        <taxon>Pedaliaceae</taxon>
        <taxon>Sesamum</taxon>
    </lineage>
</organism>
<name>A0AAW2XTG8_9LAMI</name>
<feature type="region of interest" description="Disordered" evidence="1">
    <location>
        <begin position="23"/>
        <end position="66"/>
    </location>
</feature>
<gene>
    <name evidence="3" type="ORF">Slati_1060100</name>
</gene>
<proteinExistence type="predicted"/>
<evidence type="ECO:0000313" key="3">
    <source>
        <dbReference type="EMBL" id="KAL0457209.1"/>
    </source>
</evidence>